<protein>
    <submittedName>
        <fullName evidence="1">Uncharacterized protein</fullName>
    </submittedName>
</protein>
<name>A0A0S2M124_9MICC</name>
<reference evidence="1 2" key="2">
    <citation type="journal article" date="2016" name="J. Biotechnol.">
        <title>Complete genome sequence of Arthrobacter alpinus ERGS4:06, a yellow pigmented bacterium tolerant to cold and radiations isolated from Sikkim Himalaya.</title>
        <authorList>
            <person name="Kumar R."/>
            <person name="Singh D."/>
            <person name="Swarnkar M.K."/>
            <person name="Singh A.K."/>
            <person name="Kumar S."/>
        </authorList>
    </citation>
    <scope>NUCLEOTIDE SEQUENCE [LARGE SCALE GENOMIC DNA]</scope>
    <source>
        <strain evidence="1 2">ERGS4:06</strain>
    </source>
</reference>
<dbReference type="AlphaFoldDB" id="A0A0S2M124"/>
<evidence type="ECO:0000313" key="2">
    <source>
        <dbReference type="Proteomes" id="UP000059574"/>
    </source>
</evidence>
<dbReference type="EMBL" id="CP013200">
    <property type="protein sequence ID" value="ALO67147.1"/>
    <property type="molecule type" value="Genomic_DNA"/>
</dbReference>
<accession>A0A0S2M124</accession>
<dbReference type="Proteomes" id="UP000059574">
    <property type="component" value="Chromosome"/>
</dbReference>
<reference evidence="2" key="1">
    <citation type="submission" date="2015-11" db="EMBL/GenBank/DDBJ databases">
        <authorList>
            <person name="Kumar R."/>
            <person name="Singh D."/>
            <person name="Swarnkar M.K."/>
            <person name="Singh A.K."/>
            <person name="Kumar S."/>
        </authorList>
    </citation>
    <scope>NUCLEOTIDE SEQUENCE [LARGE SCALE GENOMIC DNA]</scope>
    <source>
        <strain evidence="2">ERGS4:06</strain>
    </source>
</reference>
<sequence>MVGTGVVLLLRGFAPGQVPLVWEVRRSWRNVTHGQWDSEAAPDRSIEKAATGGTSTQEALAVAETTLATDLWPAKIAAGFSGSADFRAVY</sequence>
<organism evidence="1 2">
    <name type="scientific">Arthrobacter alpinus</name>
    <dbReference type="NCBI Taxonomy" id="656366"/>
    <lineage>
        <taxon>Bacteria</taxon>
        <taxon>Bacillati</taxon>
        <taxon>Actinomycetota</taxon>
        <taxon>Actinomycetes</taxon>
        <taxon>Micrococcales</taxon>
        <taxon>Micrococcaceae</taxon>
        <taxon>Arthrobacter</taxon>
    </lineage>
</organism>
<evidence type="ECO:0000313" key="1">
    <source>
        <dbReference type="EMBL" id="ALO67147.1"/>
    </source>
</evidence>
<gene>
    <name evidence="1" type="ORF">AS189_12335</name>
</gene>
<proteinExistence type="predicted"/>